<dbReference type="AlphaFoldDB" id="A0A9P4GES6"/>
<comment type="caution">
    <text evidence="2">The sequence shown here is derived from an EMBL/GenBank/DDBJ whole genome shotgun (WGS) entry which is preliminary data.</text>
</comment>
<dbReference type="InterPro" id="IPR011009">
    <property type="entry name" value="Kinase-like_dom_sf"/>
</dbReference>
<organism evidence="2 3">
    <name type="scientific">Cucurbitaria berberidis CBS 394.84</name>
    <dbReference type="NCBI Taxonomy" id="1168544"/>
    <lineage>
        <taxon>Eukaryota</taxon>
        <taxon>Fungi</taxon>
        <taxon>Dikarya</taxon>
        <taxon>Ascomycota</taxon>
        <taxon>Pezizomycotina</taxon>
        <taxon>Dothideomycetes</taxon>
        <taxon>Pleosporomycetidae</taxon>
        <taxon>Pleosporales</taxon>
        <taxon>Pleosporineae</taxon>
        <taxon>Cucurbitariaceae</taxon>
        <taxon>Cucurbitaria</taxon>
    </lineage>
</organism>
<evidence type="ECO:0000313" key="3">
    <source>
        <dbReference type="Proteomes" id="UP000800039"/>
    </source>
</evidence>
<dbReference type="InterPro" id="IPR002575">
    <property type="entry name" value="Aminoglycoside_PTrfase"/>
</dbReference>
<protein>
    <recommendedName>
        <fullName evidence="1">Aminoglycoside phosphotransferase domain-containing protein</fullName>
    </recommendedName>
</protein>
<dbReference type="Proteomes" id="UP000800039">
    <property type="component" value="Unassembled WGS sequence"/>
</dbReference>
<dbReference type="OrthoDB" id="5598852at2759"/>
<evidence type="ECO:0000259" key="1">
    <source>
        <dbReference type="Pfam" id="PF01636"/>
    </source>
</evidence>
<reference evidence="2" key="1">
    <citation type="submission" date="2020-01" db="EMBL/GenBank/DDBJ databases">
        <authorList>
            <consortium name="DOE Joint Genome Institute"/>
            <person name="Haridas S."/>
            <person name="Albert R."/>
            <person name="Binder M."/>
            <person name="Bloem J."/>
            <person name="Labutti K."/>
            <person name="Salamov A."/>
            <person name="Andreopoulos B."/>
            <person name="Baker S.E."/>
            <person name="Barry K."/>
            <person name="Bills G."/>
            <person name="Bluhm B.H."/>
            <person name="Cannon C."/>
            <person name="Castanera R."/>
            <person name="Culley D.E."/>
            <person name="Daum C."/>
            <person name="Ezra D."/>
            <person name="Gonzalez J.B."/>
            <person name="Henrissat B."/>
            <person name="Kuo A."/>
            <person name="Liang C."/>
            <person name="Lipzen A."/>
            <person name="Lutzoni F."/>
            <person name="Magnuson J."/>
            <person name="Mondo S."/>
            <person name="Nolan M."/>
            <person name="Ohm R."/>
            <person name="Pangilinan J."/>
            <person name="Park H.-J."/>
            <person name="Ramirez L."/>
            <person name="Alfaro M."/>
            <person name="Sun H."/>
            <person name="Tritt A."/>
            <person name="Yoshinaga Y."/>
            <person name="Zwiers L.-H."/>
            <person name="Turgeon B.G."/>
            <person name="Goodwin S.B."/>
            <person name="Spatafora J.W."/>
            <person name="Crous P.W."/>
            <person name="Grigoriev I.V."/>
        </authorList>
    </citation>
    <scope>NUCLEOTIDE SEQUENCE</scope>
    <source>
        <strain evidence="2">CBS 394.84</strain>
    </source>
</reference>
<dbReference type="SUPFAM" id="SSF56112">
    <property type="entry name" value="Protein kinase-like (PK-like)"/>
    <property type="match status" value="1"/>
</dbReference>
<dbReference type="PANTHER" id="PTHR21310">
    <property type="entry name" value="AMINOGLYCOSIDE PHOSPHOTRANSFERASE-RELATED-RELATED"/>
    <property type="match status" value="1"/>
</dbReference>
<dbReference type="PANTHER" id="PTHR21310:SF59">
    <property type="entry name" value="AMINOGLYCOSIDE PHOSPHOTRANSFERASE DOMAIN-CONTAINING PROTEIN"/>
    <property type="match status" value="1"/>
</dbReference>
<dbReference type="InterPro" id="IPR051678">
    <property type="entry name" value="AGP_Transferase"/>
</dbReference>
<feature type="domain" description="Aminoglycoside phosphotransferase" evidence="1">
    <location>
        <begin position="64"/>
        <end position="257"/>
    </location>
</feature>
<accession>A0A9P4GES6</accession>
<proteinExistence type="predicted"/>
<dbReference type="EMBL" id="ML976617">
    <property type="protein sequence ID" value="KAF1844292.1"/>
    <property type="molecule type" value="Genomic_DNA"/>
</dbReference>
<dbReference type="RefSeq" id="XP_040786855.1">
    <property type="nucleotide sequence ID" value="XM_040930361.1"/>
</dbReference>
<gene>
    <name evidence="2" type="ORF">K460DRAFT_317668</name>
</gene>
<dbReference type="Pfam" id="PF01636">
    <property type="entry name" value="APH"/>
    <property type="match status" value="1"/>
</dbReference>
<evidence type="ECO:0000313" key="2">
    <source>
        <dbReference type="EMBL" id="KAF1844292.1"/>
    </source>
</evidence>
<sequence>MQETDKEICMRAMRERFPDHDIEECEQQGYCSFTIAIVPQGLPHISSKGSDFAKTPALDFTKCGDFVVQIRPVQHALELAMTQAAKRTYSTLAPRIQGLDLILPNQLCAYRMERLYGAPFSRLQPHSRTLDPSSRSKQENLVACFADFIAQGWRVETKAPSLDRDMRADSPMDDKTAMLLKCTGKVGSSIIARLEKIAIELPEQGLRDIARDRLHQIRNSTDFPVTLNHGDLIPSNILIDEETWEIAGVVDWAEAEYLPFGTCLYGLEHLLGYFSSASQYPTPPSYDTSTSSIAPEFVYFDNAPQLRALFWTRLLEAVPDLVSRRADVEMVRDVGVLLWYGIAWDGGAINRVVNEVDDAETIACLRAFLLAPKCCG</sequence>
<dbReference type="Gene3D" id="3.90.1200.10">
    <property type="match status" value="1"/>
</dbReference>
<keyword evidence="3" id="KW-1185">Reference proteome</keyword>
<name>A0A9P4GES6_9PLEO</name>
<dbReference type="GeneID" id="63847613"/>